<evidence type="ECO:0000256" key="1">
    <source>
        <dbReference type="ARBA" id="ARBA00010681"/>
    </source>
</evidence>
<organism evidence="4 5">
    <name type="scientific">Microcoleus asticus IPMA8</name>
    <dbReference type="NCBI Taxonomy" id="2563858"/>
    <lineage>
        <taxon>Bacteria</taxon>
        <taxon>Bacillati</taxon>
        <taxon>Cyanobacteriota</taxon>
        <taxon>Cyanophyceae</taxon>
        <taxon>Oscillatoriophycideae</taxon>
        <taxon>Oscillatoriales</taxon>
        <taxon>Microcoleaceae</taxon>
        <taxon>Microcoleus</taxon>
        <taxon>Microcoleus asticus</taxon>
    </lineage>
</organism>
<comment type="similarity">
    <text evidence="1 3">Belongs to the CpcS/CpeS biliprotein lyase family.</text>
</comment>
<dbReference type="HAMAP" id="MF_01459">
    <property type="entry name" value="Chrphore_lyase_CpxS"/>
    <property type="match status" value="1"/>
</dbReference>
<proteinExistence type="inferred from homology"/>
<dbReference type="GO" id="GO:0016829">
    <property type="term" value="F:lyase activity"/>
    <property type="evidence" value="ECO:0007669"/>
    <property type="project" value="UniProtKB-KW"/>
</dbReference>
<accession>A0ABX2CQ78</accession>
<dbReference type="InterPro" id="IPR012674">
    <property type="entry name" value="Calycin"/>
</dbReference>
<sequence length="171" mass="18745">MDVIEFFELSAGKWFSQRTVHNLNSGKLQAGKSDLKIEILTASDAAVVKLCQAHSINPASTGLTSVRITWDGIPDRDKAKQIGSTILAIVPNPDNPSEGKVLQDKGNSRYVMGDDVLTLITESDTLHAEERLWYLMPNLRLRTSVVKQANGTEQASFCSEIRMGGSAQNEK</sequence>
<dbReference type="EC" id="4.-.-.-" evidence="3"/>
<dbReference type="RefSeq" id="WP_172184790.1">
    <property type="nucleotide sequence ID" value="NZ_CAWPPK010000223.1"/>
</dbReference>
<keyword evidence="5" id="KW-1185">Reference proteome</keyword>
<dbReference type="InterPro" id="IPR018536">
    <property type="entry name" value="CpcS/CpeS"/>
</dbReference>
<keyword evidence="2 3" id="KW-0456">Lyase</keyword>
<name>A0ABX2CQ78_9CYAN</name>
<evidence type="ECO:0000313" key="4">
    <source>
        <dbReference type="EMBL" id="NQE32572.1"/>
    </source>
</evidence>
<dbReference type="Pfam" id="PF09367">
    <property type="entry name" value="CpeS"/>
    <property type="match status" value="1"/>
</dbReference>
<evidence type="ECO:0000256" key="2">
    <source>
        <dbReference type="ARBA" id="ARBA00023239"/>
    </source>
</evidence>
<reference evidence="4 5" key="1">
    <citation type="journal article" date="2020" name="Sci. Rep.">
        <title>A novel cyanobacterial geosmin producer, revising GeoA distribution and dispersion patterns in Bacteria.</title>
        <authorList>
            <person name="Churro C."/>
            <person name="Semedo-Aguiar A.P."/>
            <person name="Silva A.D."/>
            <person name="Pereira-Leal J.B."/>
            <person name="Leite R.B."/>
        </authorList>
    </citation>
    <scope>NUCLEOTIDE SEQUENCE [LARGE SCALE GENOMIC DNA]</scope>
    <source>
        <strain evidence="4 5">IPMA8</strain>
    </source>
</reference>
<evidence type="ECO:0000313" key="5">
    <source>
        <dbReference type="Proteomes" id="UP000702425"/>
    </source>
</evidence>
<comment type="function">
    <text evidence="3">Covalently attaches a chromophore to Cys residue(s) of phycobiliproteins.</text>
</comment>
<gene>
    <name evidence="4" type="primary">cpcS1</name>
    <name evidence="3" type="synonym">cpcS</name>
    <name evidence="4" type="ORF">E5S67_00288</name>
</gene>
<dbReference type="CDD" id="cd16339">
    <property type="entry name" value="CpcS"/>
    <property type="match status" value="1"/>
</dbReference>
<dbReference type="Gene3D" id="2.40.128.20">
    <property type="match status" value="1"/>
</dbReference>
<comment type="caution">
    <text evidence="4">The sequence shown here is derived from an EMBL/GenBank/DDBJ whole genome shotgun (WGS) entry which is preliminary data.</text>
</comment>
<protein>
    <recommendedName>
        <fullName evidence="3">Chromophore lyase CpcS/CpeS</fullName>
        <ecNumber evidence="3">4.-.-.-</ecNumber>
    </recommendedName>
</protein>
<evidence type="ECO:0000256" key="3">
    <source>
        <dbReference type="HAMAP-Rule" id="MF_01459"/>
    </source>
</evidence>
<dbReference type="EMBL" id="SRRZ01000003">
    <property type="protein sequence ID" value="NQE32572.1"/>
    <property type="molecule type" value="Genomic_DNA"/>
</dbReference>
<dbReference type="Proteomes" id="UP000702425">
    <property type="component" value="Unassembled WGS sequence"/>
</dbReference>